<keyword evidence="5" id="KW-0677">Repeat</keyword>
<dbReference type="NCBIfam" id="TIGR01733">
    <property type="entry name" value="AA-adenyl-dom"/>
    <property type="match status" value="1"/>
</dbReference>
<dbReference type="Pfam" id="PF00550">
    <property type="entry name" value="PP-binding"/>
    <property type="match status" value="1"/>
</dbReference>
<evidence type="ECO:0000256" key="1">
    <source>
        <dbReference type="ARBA" id="ARBA00001957"/>
    </source>
</evidence>
<dbReference type="Pfam" id="PF08242">
    <property type="entry name" value="Methyltransf_12"/>
    <property type="match status" value="1"/>
</dbReference>
<comment type="cofactor">
    <cofactor evidence="1">
        <name>pantetheine 4'-phosphate</name>
        <dbReference type="ChEBI" id="CHEBI:47942"/>
    </cofactor>
</comment>
<dbReference type="SUPFAM" id="SSF52777">
    <property type="entry name" value="CoA-dependent acyltransferases"/>
    <property type="match status" value="2"/>
</dbReference>
<dbReference type="SUPFAM" id="SSF56801">
    <property type="entry name" value="Acetyl-CoA synthetase-like"/>
    <property type="match status" value="1"/>
</dbReference>
<dbReference type="GO" id="GO:0008610">
    <property type="term" value="P:lipid biosynthetic process"/>
    <property type="evidence" value="ECO:0007669"/>
    <property type="project" value="UniProtKB-ARBA"/>
</dbReference>
<evidence type="ECO:0000259" key="7">
    <source>
        <dbReference type="PROSITE" id="PS50075"/>
    </source>
</evidence>
<evidence type="ECO:0000256" key="2">
    <source>
        <dbReference type="ARBA" id="ARBA00022450"/>
    </source>
</evidence>
<keyword evidence="2" id="KW-0596">Phosphopantetheine</keyword>
<evidence type="ECO:0000256" key="5">
    <source>
        <dbReference type="ARBA" id="ARBA00022737"/>
    </source>
</evidence>
<dbReference type="InterPro" id="IPR001242">
    <property type="entry name" value="Condensation_dom"/>
</dbReference>
<dbReference type="PANTHER" id="PTHR45527:SF10">
    <property type="entry name" value="PYOCHELIN SYNTHASE PCHF"/>
    <property type="match status" value="1"/>
</dbReference>
<dbReference type="PROSITE" id="PS50075">
    <property type="entry name" value="CARRIER"/>
    <property type="match status" value="1"/>
</dbReference>
<dbReference type="FunFam" id="3.30.559.10:FF:000023">
    <property type="entry name" value="Non-ribosomal peptide synthetase"/>
    <property type="match status" value="1"/>
</dbReference>
<keyword evidence="3" id="KW-0597">Phosphoprotein</keyword>
<keyword evidence="4" id="KW-0436">Ligase</keyword>
<dbReference type="Gene3D" id="3.30.300.30">
    <property type="match status" value="2"/>
</dbReference>
<keyword evidence="9" id="KW-1185">Reference proteome</keyword>
<dbReference type="InterPro" id="IPR006162">
    <property type="entry name" value="Ppantetheine_attach_site"/>
</dbReference>
<evidence type="ECO:0000256" key="3">
    <source>
        <dbReference type="ARBA" id="ARBA00022553"/>
    </source>
</evidence>
<dbReference type="EMBL" id="QXHD01000004">
    <property type="protein sequence ID" value="NEZ55866.1"/>
    <property type="molecule type" value="Genomic_DNA"/>
</dbReference>
<dbReference type="Pfam" id="PF00501">
    <property type="entry name" value="AMP-binding"/>
    <property type="match status" value="1"/>
</dbReference>
<dbReference type="InterPro" id="IPR023213">
    <property type="entry name" value="CAT-like_dom_sf"/>
</dbReference>
<dbReference type="Pfam" id="PF00668">
    <property type="entry name" value="Condensation"/>
    <property type="match status" value="1"/>
</dbReference>
<dbReference type="SUPFAM" id="SSF47336">
    <property type="entry name" value="ACP-like"/>
    <property type="match status" value="1"/>
</dbReference>
<dbReference type="InterPro" id="IPR009081">
    <property type="entry name" value="PP-bd_ACP"/>
</dbReference>
<dbReference type="Proteomes" id="UP000481033">
    <property type="component" value="Unassembled WGS sequence"/>
</dbReference>
<dbReference type="Gene3D" id="3.30.559.10">
    <property type="entry name" value="Chloramphenicol acetyltransferase-like domain"/>
    <property type="match status" value="1"/>
</dbReference>
<proteinExistence type="predicted"/>
<feature type="domain" description="Carrier" evidence="7">
    <location>
        <begin position="1441"/>
        <end position="1516"/>
    </location>
</feature>
<dbReference type="InterPro" id="IPR020459">
    <property type="entry name" value="AMP-binding"/>
</dbReference>
<dbReference type="InterPro" id="IPR044894">
    <property type="entry name" value="TubC_N_sf"/>
</dbReference>
<evidence type="ECO:0000256" key="4">
    <source>
        <dbReference type="ARBA" id="ARBA00022598"/>
    </source>
</evidence>
<accession>A0A6M0RI08</accession>
<evidence type="ECO:0000313" key="9">
    <source>
        <dbReference type="Proteomes" id="UP000481033"/>
    </source>
</evidence>
<evidence type="ECO:0000313" key="8">
    <source>
        <dbReference type="EMBL" id="NEZ55866.1"/>
    </source>
</evidence>
<dbReference type="FunFam" id="3.40.50.12780:FF:000012">
    <property type="entry name" value="Non-ribosomal peptide synthetase"/>
    <property type="match status" value="1"/>
</dbReference>
<comment type="caution">
    <text evidence="8">The sequence shown here is derived from an EMBL/GenBank/DDBJ whole genome shotgun (WGS) entry which is preliminary data.</text>
</comment>
<dbReference type="GO" id="GO:0031177">
    <property type="term" value="F:phosphopantetheine binding"/>
    <property type="evidence" value="ECO:0007669"/>
    <property type="project" value="InterPro"/>
</dbReference>
<dbReference type="GO" id="GO:0043041">
    <property type="term" value="P:amino acid activation for nonribosomal peptide biosynthetic process"/>
    <property type="evidence" value="ECO:0007669"/>
    <property type="project" value="TreeGrafter"/>
</dbReference>
<dbReference type="InterPro" id="IPR041464">
    <property type="entry name" value="TubC_N"/>
</dbReference>
<dbReference type="Gene3D" id="1.10.1200.10">
    <property type="entry name" value="ACP-like"/>
    <property type="match status" value="1"/>
</dbReference>
<dbReference type="FunFam" id="3.30.559.30:FF:000006">
    <property type="entry name" value="Yersiniabactin polyketide/non-ribosomal peptide synthetase"/>
    <property type="match status" value="1"/>
</dbReference>
<keyword evidence="6" id="KW-0175">Coiled coil</keyword>
<dbReference type="InterPro" id="IPR013217">
    <property type="entry name" value="Methyltransf_12"/>
</dbReference>
<dbReference type="InterPro" id="IPR045851">
    <property type="entry name" value="AMP-bd_C_sf"/>
</dbReference>
<dbReference type="FunFam" id="1.10.1200.10:FF:000005">
    <property type="entry name" value="Nonribosomal peptide synthetase 1"/>
    <property type="match status" value="1"/>
</dbReference>
<sequence length="1538" mass="174791">MDLYSLLNYFSSHGVKLSLYGDALEVDAPKGAITPDISCSITQHKAELLSLLHQYSEVLNVNVNQLPNVAPRPEDRYKPFPLTDMQHAFWVGRSGALELGEVANHGYYEIESYDLDLEKLNLALQQLIDRHDMLRAIVLPDGQQQVLKKVPPYQIEILDLRSQPDPVVKARINDIRHRMSHQVLPADQYPLFEFRATRLDKGKIRLHISYDLQIFDAWSLFRLFDEWFQLYQASNAELVPLEISFRDYVLAEQSLQETQQYRQSQDYWLNRLDTLPPAPDLPLAKRPSDLQHHRCRRYEGGLEQSVWQALKQKAAQAGLTPSGLLLSAFSEILAVWSKIPRFTINLALFNRLPMHPQVSHILGDFTSVTLLEADHSVPKSFADQAVQLQQQLWRDLEHRYFSGVRVVRELSRKRGTAPSAMPIIFTSTLGFSSLGQDTRTFSHFGKLVYGISQASQAWIDVQVWEENNTLTFNWDVVEELFPQGLVDDMFSAYCRFLQKLASSESAWTETSRQFALPNQLNQRSKANAKLIPIPEITLHQLFIEQVKLRDKEVAVISSRRNLTYQEVYELSKQVGHRLRALGVRPNQLVAIVMEKGWEQIVAVMGTLLAGAAYVPISPELPQERLSYLLENSKARIVLTQSWLKQLQYPSEIHCLDVDDIDQFSLADESTEDLELVQGSDDLAYVIYTSGSTGNPKGVMISHRNVINVVVNTNQRFNIDACDRILALTALNHDLSVYDIFGLLSTGGAIVLPDAALVKEPAHWASLLQQHRVTLWNSVPAMMEMLVRYADSHSRSLPDSLRLAILGGDWLPVSLPNQVRALVPQIQILSIGGPTETTIWNIGYLIEEVDPNWQSIPYGQPMANSQYYILNDALEDCPVWVPGQMHCAGVQLAQGYWRNKEKTEANFIQHPRTGERIYQTGDLGRYLPDGNIEFLGRVDFQIKLRGYRIEPGEVEATLMQHQSIKNAVVTTLKNTHENQALVAYIVLQPGEESGLLQIERANSSKHQQQWQDLLRAGYKQAEQTFWTLDRSTFSAYWDYQNHLHLISVCKALKKLGIYQSIGDAYTLDEIIVQCQIAPRYRKWLLRGLKTLIKAGLLEQQGQHFKSIADLPATVFQPLTAEIQSSLSCSDEFMQNWIALMPKTPLEELADIITEKIHSAEIYTSDNTQTIYQLMFADCNAISKAVMSAYLNTLEPDRPLRVLEVGAGYGTTAIHLLPLFSPERTTYVFTDISNFFLQRAQECFADYSFIEYNRFDLEKDPYQQGYAPHSFDIIIAATVLHNTRSIEESLRHIRALLAPNGLLLAIEKTRFHPAFDLNMGLQQGFERFEDNSLRPEHPVPSKEQWQSVLCHLGFENSTFLNRPDSVADDIGFDVLVAQGPSSVKQFKPERLQNFLNKKLPEYMVPHQFVLLDALPLTANGKVDRLSLSTLKGRHSQAKATYVVPQNDMEQLVASVWQEILQIERIGSQDNFFALGGDSLQATQVLSRLREKLKINLSVQRLLETPTLAALADSIEKFQQITQKLQAPIDVASSQRMEIKL</sequence>
<dbReference type="PRINTS" id="PR00154">
    <property type="entry name" value="AMPBINDING"/>
</dbReference>
<dbReference type="FunFam" id="3.40.50.980:FF:000001">
    <property type="entry name" value="Non-ribosomal peptide synthetase"/>
    <property type="match status" value="1"/>
</dbReference>
<dbReference type="InterPro" id="IPR036736">
    <property type="entry name" value="ACP-like_sf"/>
</dbReference>
<dbReference type="PROSITE" id="PS00455">
    <property type="entry name" value="AMP_BINDING"/>
    <property type="match status" value="1"/>
</dbReference>
<dbReference type="CDD" id="cd02440">
    <property type="entry name" value="AdoMet_MTases"/>
    <property type="match status" value="1"/>
</dbReference>
<protein>
    <submittedName>
        <fullName evidence="8">Amino acid adenylation domain-containing protein</fullName>
    </submittedName>
</protein>
<dbReference type="Gene3D" id="3.40.50.150">
    <property type="entry name" value="Vaccinia Virus protein VP39"/>
    <property type="match status" value="1"/>
</dbReference>
<dbReference type="GO" id="GO:0005737">
    <property type="term" value="C:cytoplasm"/>
    <property type="evidence" value="ECO:0007669"/>
    <property type="project" value="TreeGrafter"/>
</dbReference>
<dbReference type="CDD" id="cd19535">
    <property type="entry name" value="Cyc_NRPS"/>
    <property type="match status" value="1"/>
</dbReference>
<dbReference type="InterPro" id="IPR057737">
    <property type="entry name" value="Condensation_MtbB-like"/>
</dbReference>
<dbReference type="PROSITE" id="PS00012">
    <property type="entry name" value="PHOSPHOPANTETHEINE"/>
    <property type="match status" value="1"/>
</dbReference>
<dbReference type="SUPFAM" id="SSF53335">
    <property type="entry name" value="S-adenosyl-L-methionine-dependent methyltransferases"/>
    <property type="match status" value="1"/>
</dbReference>
<evidence type="ECO:0000256" key="6">
    <source>
        <dbReference type="SAM" id="Coils"/>
    </source>
</evidence>
<dbReference type="Gene3D" id="3.30.559.30">
    <property type="entry name" value="Nonribosomal peptide synthetase, condensation domain"/>
    <property type="match status" value="1"/>
</dbReference>
<reference evidence="8 9" key="1">
    <citation type="journal article" date="2020" name="Microb. Ecol.">
        <title>Ecogenomics of the Marine Benthic Filamentous Cyanobacterium Adonisia.</title>
        <authorList>
            <person name="Walter J.M."/>
            <person name="Coutinho F.H."/>
            <person name="Leomil L."/>
            <person name="Hargreaves P.I."/>
            <person name="Campeao M.E."/>
            <person name="Vieira V.V."/>
            <person name="Silva B.S."/>
            <person name="Fistarol G.O."/>
            <person name="Salomon P.S."/>
            <person name="Sawabe T."/>
            <person name="Mino S."/>
            <person name="Hosokawa M."/>
            <person name="Miyashita H."/>
            <person name="Maruyama F."/>
            <person name="van Verk M.C."/>
            <person name="Dutilh B.E."/>
            <person name="Thompson C.C."/>
            <person name="Thompson F.L."/>
        </authorList>
    </citation>
    <scope>NUCLEOTIDE SEQUENCE [LARGE SCALE GENOMIC DNA]</scope>
    <source>
        <strain evidence="8 9">CCMR0081</strain>
    </source>
</reference>
<dbReference type="InterPro" id="IPR010071">
    <property type="entry name" value="AA_adenyl_dom"/>
</dbReference>
<dbReference type="InterPro" id="IPR020806">
    <property type="entry name" value="PKS_PP-bd"/>
</dbReference>
<dbReference type="GO" id="GO:0009403">
    <property type="term" value="P:toxin biosynthetic process"/>
    <property type="evidence" value="ECO:0007669"/>
    <property type="project" value="UniProtKB-ARBA"/>
</dbReference>
<dbReference type="InterPro" id="IPR029063">
    <property type="entry name" value="SAM-dependent_MTases_sf"/>
</dbReference>
<dbReference type="Pfam" id="PF18563">
    <property type="entry name" value="TubC_N"/>
    <property type="match status" value="1"/>
</dbReference>
<gene>
    <name evidence="8" type="ORF">DXZ20_09300</name>
</gene>
<organism evidence="8 9">
    <name type="scientific">Adonisia turfae CCMR0081</name>
    <dbReference type="NCBI Taxonomy" id="2292702"/>
    <lineage>
        <taxon>Bacteria</taxon>
        <taxon>Bacillati</taxon>
        <taxon>Cyanobacteriota</taxon>
        <taxon>Adonisia</taxon>
        <taxon>Adonisia turfae</taxon>
    </lineage>
</organism>
<dbReference type="SMART" id="SM00823">
    <property type="entry name" value="PKS_PP"/>
    <property type="match status" value="1"/>
</dbReference>
<dbReference type="InterPro" id="IPR020845">
    <property type="entry name" value="AMP-binding_CS"/>
</dbReference>
<feature type="coiled-coil region" evidence="6">
    <location>
        <begin position="110"/>
        <end position="137"/>
    </location>
</feature>
<dbReference type="InterPro" id="IPR000873">
    <property type="entry name" value="AMP-dep_synth/lig_dom"/>
</dbReference>
<dbReference type="InterPro" id="IPR042099">
    <property type="entry name" value="ANL_N_sf"/>
</dbReference>
<dbReference type="GO" id="GO:0016874">
    <property type="term" value="F:ligase activity"/>
    <property type="evidence" value="ECO:0007669"/>
    <property type="project" value="UniProtKB-KW"/>
</dbReference>
<name>A0A6M0RI08_9CYAN</name>
<dbReference type="Gene3D" id="3.40.50.12780">
    <property type="entry name" value="N-terminal domain of ligase-like"/>
    <property type="match status" value="1"/>
</dbReference>
<dbReference type="PANTHER" id="PTHR45527">
    <property type="entry name" value="NONRIBOSOMAL PEPTIDE SYNTHETASE"/>
    <property type="match status" value="1"/>
</dbReference>
<dbReference type="Gene3D" id="1.10.10.1830">
    <property type="entry name" value="Non-ribosomal peptide synthase, adenylation domain"/>
    <property type="match status" value="1"/>
</dbReference>